<evidence type="ECO:0000256" key="2">
    <source>
        <dbReference type="SAM" id="SignalP"/>
    </source>
</evidence>
<dbReference type="EMBL" id="RHLK01000007">
    <property type="protein sequence ID" value="MVP00646.1"/>
    <property type="molecule type" value="Genomic_DNA"/>
</dbReference>
<feature type="chain" id="PRO_5030730415" description="SLH domain-containing protein" evidence="2">
    <location>
        <begin position="29"/>
        <end position="1957"/>
    </location>
</feature>
<dbReference type="Proteomes" id="UP000490800">
    <property type="component" value="Unassembled WGS sequence"/>
</dbReference>
<feature type="signal peptide" evidence="2">
    <location>
        <begin position="1"/>
        <end position="28"/>
    </location>
</feature>
<dbReference type="InterPro" id="IPR013783">
    <property type="entry name" value="Ig-like_fold"/>
</dbReference>
<organism evidence="4 5">
    <name type="scientific">Paenibacillus lutrae</name>
    <dbReference type="NCBI Taxonomy" id="2078573"/>
    <lineage>
        <taxon>Bacteria</taxon>
        <taxon>Bacillati</taxon>
        <taxon>Bacillota</taxon>
        <taxon>Bacilli</taxon>
        <taxon>Bacillales</taxon>
        <taxon>Paenibacillaceae</taxon>
        <taxon>Paenibacillus</taxon>
    </lineage>
</organism>
<feature type="domain" description="SLH" evidence="3">
    <location>
        <begin position="101"/>
        <end position="164"/>
    </location>
</feature>
<accession>A0A7X3FIZ8</accession>
<dbReference type="SUPFAM" id="SSF49313">
    <property type="entry name" value="Cadherin-like"/>
    <property type="match status" value="2"/>
</dbReference>
<dbReference type="RefSeq" id="WP_157336352.1">
    <property type="nucleotide sequence ID" value="NZ_RHLK01000007.1"/>
</dbReference>
<feature type="region of interest" description="Disordered" evidence="1">
    <location>
        <begin position="490"/>
        <end position="513"/>
    </location>
</feature>
<dbReference type="InterPro" id="IPR015919">
    <property type="entry name" value="Cadherin-like_sf"/>
</dbReference>
<evidence type="ECO:0000259" key="3">
    <source>
        <dbReference type="PROSITE" id="PS51272"/>
    </source>
</evidence>
<dbReference type="InterPro" id="IPR001119">
    <property type="entry name" value="SLH_dom"/>
</dbReference>
<dbReference type="GO" id="GO:0016020">
    <property type="term" value="C:membrane"/>
    <property type="evidence" value="ECO:0007669"/>
    <property type="project" value="InterPro"/>
</dbReference>
<dbReference type="GO" id="GO:0005509">
    <property type="term" value="F:calcium ion binding"/>
    <property type="evidence" value="ECO:0007669"/>
    <property type="project" value="InterPro"/>
</dbReference>
<dbReference type="SUPFAM" id="SSF49373">
    <property type="entry name" value="Invasin/intimin cell-adhesion fragments"/>
    <property type="match status" value="1"/>
</dbReference>
<proteinExistence type="predicted"/>
<dbReference type="Pfam" id="PF02368">
    <property type="entry name" value="Big_2"/>
    <property type="match status" value="1"/>
</dbReference>
<name>A0A7X3FIZ8_9BACL</name>
<reference evidence="4 5" key="1">
    <citation type="journal article" date="2019" name="Microorganisms">
        <title>Paenibacillus lutrae sp. nov., A Chitinolytic Species Isolated from A River Otter in Castril Natural Park, Granada, Spain.</title>
        <authorList>
            <person name="Rodriguez M."/>
            <person name="Reina J.C."/>
            <person name="Bejar V."/>
            <person name="Llamas I."/>
        </authorList>
    </citation>
    <scope>NUCLEOTIDE SEQUENCE [LARGE SCALE GENOMIC DNA]</scope>
    <source>
        <strain evidence="4 5">N10</strain>
    </source>
</reference>
<dbReference type="InterPro" id="IPR008964">
    <property type="entry name" value="Invasin/intimin_cell_adhesion"/>
</dbReference>
<dbReference type="Gene3D" id="2.60.40.10">
    <property type="entry name" value="Immunoglobulins"/>
    <property type="match status" value="6"/>
</dbReference>
<dbReference type="OrthoDB" id="57539at2"/>
<dbReference type="Pfam" id="PF00395">
    <property type="entry name" value="SLH"/>
    <property type="match status" value="3"/>
</dbReference>
<protein>
    <recommendedName>
        <fullName evidence="3">SLH domain-containing protein</fullName>
    </recommendedName>
</protein>
<dbReference type="SMART" id="SM00635">
    <property type="entry name" value="BID_2"/>
    <property type="match status" value="9"/>
</dbReference>
<keyword evidence="5" id="KW-1185">Reference proteome</keyword>
<dbReference type="InterPro" id="IPR003343">
    <property type="entry name" value="Big_2"/>
</dbReference>
<dbReference type="Gene3D" id="2.60.40.1080">
    <property type="match status" value="5"/>
</dbReference>
<feature type="compositionally biased region" description="Polar residues" evidence="1">
    <location>
        <begin position="490"/>
        <end position="511"/>
    </location>
</feature>
<comment type="caution">
    <text evidence="4">The sequence shown here is derived from an EMBL/GenBank/DDBJ whole genome shotgun (WGS) entry which is preliminary data.</text>
</comment>
<dbReference type="Pfam" id="PF17963">
    <property type="entry name" value="Big_9"/>
    <property type="match status" value="3"/>
</dbReference>
<dbReference type="PROSITE" id="PS51272">
    <property type="entry name" value="SLH"/>
    <property type="match status" value="2"/>
</dbReference>
<keyword evidence="2" id="KW-0732">Signal</keyword>
<evidence type="ECO:0000256" key="1">
    <source>
        <dbReference type="SAM" id="MobiDB-lite"/>
    </source>
</evidence>
<gene>
    <name evidence="4" type="ORF">EDM21_14130</name>
</gene>
<evidence type="ECO:0000313" key="4">
    <source>
        <dbReference type="EMBL" id="MVP00646.1"/>
    </source>
</evidence>
<evidence type="ECO:0000313" key="5">
    <source>
        <dbReference type="Proteomes" id="UP000490800"/>
    </source>
</evidence>
<feature type="domain" description="SLH" evidence="3">
    <location>
        <begin position="41"/>
        <end position="99"/>
    </location>
</feature>
<sequence length="1957" mass="204720">MKSSSLKNSMLAGLLVTALLAPSGVSSAASPAKSLEQGIQPEAFLDLTTVSGDRLQSIRRALALGLLEGDGEGQFRPDDLLTRQELAALLTRALQLSVPDNRDSFKDVQSQLWSSPYIAAVKAAGIMEGDDLGKSRPYDVITREEIAVTLVRASQIALELESVPSSISDWKGVSSWAQAFVRTALEEDIMSPEQGKFAPQEHVLRADVAEMLISAFFPTEKASVLQDIQGNHVRINGVTYGLSEHVKGILQESNREVLQGAKLKFRFKGRTLETLTDLQLSAKGNAARDGEEEFSRNLVLNGHGAVLDGNLTVSGDYTSISDLTVKGSLHISKELQNDFLAARLIVQGNTIIDGGDRNTVVFEESSLQSVDVNKQDVHVVTKQGTTVQTMNVNSNASITADGSALNQVTLANGARAVELQGTLPQVTVTASQPVVLGGGSNIGQLAVNSPVELTLNGTGTVTQLQLNNADATVIVGSDSKVTTVAVTNGASASSVKNMPPASSTSGSTNSPPRYEIPIADPKLSVGDPAVTIDLSAHFKDSEQTSLKFTAVSLKSAVMKASMSGNILTLTPVARGTATIKMGANDLNGGNINADMVVTVNDPPKVSNVPLPMLLTMNQADGTLDLATVFADADQDNLTYEVQSADPSIAIASESAGQLTVKAVSSGSTIIQLSASDGSSWKASTTFNVAVNQAPTLLEVPEQFIQLGGGAQELDLASYINDLENDLFIVTAESDSPEVAAVSLSGSRLTLAPVKAGQAKIRVTVTDQRGGITARDITVTVNRLPVVQNPLTDLQLTVGDPDGTTDLSTVFKDEDQDSFTYEVSSSNPSVATAAETGGQLKVHALASGTATITVKAKDGKNGETVSSFQVIVNEAPLLFTIPVQYLQLGAPVQELDLSPYVQDPENDAWSFTVDSLSDPIISVSSQAGSKLLLTPVAAGKSEVRLSFHDSRGGITQGIVYVEVNTAPVVAQQISNLVVTAGQTPGVVDLAPAFTDADQDTLTYEVISSHPALAVGSEAGGLLSVKGLAPGMATITVKAKDGRGGETSMSFGVEVNAAPAISSIPEQLIQLAGSPLELDLLPYIQDLEHDAVTLQAVSNNTTLASVQVDGLKLTISPVNAGLAQINIVVTDSRGGQSKASFVVRVNSAPSVTQQPGQQVLTVGQQDGITDLSVIFSDPDVDPLTYSAVSSDPSIVTVQESGGILRTHAVASGTATISVTASDGRGGHTDSSFTVVVNEAPAVTTIPLQKLALPGSARIFDLSSYLSDKEQDTLTVTDITYDQTIASLSINDLLLTMTPLSLGETTVTMSVYDSRGGTTQSSFRLKVTLPNQSPVVQQPMAPTVLTVGQPDSILNLDAIFSDPDLDSTLTYEVSSSDPSVATAVVAGNGVTVQAVASGNADIVLKASDGEGGEVTSIWKVTVNEPPVISPIASPVIWMHEGDQELDLSGFISDPDAGDIPNLSISAISSAADKASVLVAGKKLTIKPEAPGTAQIELTVNDGRGGKATASLTVTIKQNQPPQITAIPEQVVKVGDIQNVDLSSYLTDPDPEDAQSLTVSISAQPDQSVASVSITGKTLTIVPVSTGKTSVQLTVSDGRGGTAAANVAITVNPAKVNGVPSAVSMIYEQVLTPGVTNARTYDLSQLFSDPDGDPLTFTAVSASGAAADVSVAGSMLTLTPGTGSGSTKVTITADDGNGGTGTYELTVRTAPLMANGQINVTTKQGVKEAVTYDLSALFPNQTSFKIYEGTPDSTFTGPTQLNGTILTLLNPNIGLYTWVVGADGRAAVFQFTSKTQGAPERFFSEYMDGGDGRIALEISYSGTGDPTAAMKGYTIEVHQYMKKTQQKKVYSKALFENYVDPYIFIDTIFYDAFDLTKITYYNDELSMYNPSEFNTVALVLKRNGQVVDVLGDPNSTAQFMPSGGTLVRKSGIYTGSAAFSQYGEWNTHSKGSYQYLGSHTK</sequence>